<dbReference type="AlphaFoldDB" id="A0A2H3D2P3"/>
<gene>
    <name evidence="2" type="ORF">ARMGADRAFT_1018126</name>
</gene>
<feature type="non-terminal residue" evidence="2">
    <location>
        <position position="1"/>
    </location>
</feature>
<reference evidence="3" key="1">
    <citation type="journal article" date="2017" name="Nat. Ecol. Evol.">
        <title>Genome expansion and lineage-specific genetic innovations in the forest pathogenic fungi Armillaria.</title>
        <authorList>
            <person name="Sipos G."/>
            <person name="Prasanna A.N."/>
            <person name="Walter M.C."/>
            <person name="O'Connor E."/>
            <person name="Balint B."/>
            <person name="Krizsan K."/>
            <person name="Kiss B."/>
            <person name="Hess J."/>
            <person name="Varga T."/>
            <person name="Slot J."/>
            <person name="Riley R."/>
            <person name="Boka B."/>
            <person name="Rigling D."/>
            <person name="Barry K."/>
            <person name="Lee J."/>
            <person name="Mihaltcheva S."/>
            <person name="LaButti K."/>
            <person name="Lipzen A."/>
            <person name="Waldron R."/>
            <person name="Moloney N.M."/>
            <person name="Sperisen C."/>
            <person name="Kredics L."/>
            <person name="Vagvoelgyi C."/>
            <person name="Patrignani A."/>
            <person name="Fitzpatrick D."/>
            <person name="Nagy I."/>
            <person name="Doyle S."/>
            <person name="Anderson J.B."/>
            <person name="Grigoriev I.V."/>
            <person name="Gueldener U."/>
            <person name="Muensterkoetter M."/>
            <person name="Nagy L.G."/>
        </authorList>
    </citation>
    <scope>NUCLEOTIDE SEQUENCE [LARGE SCALE GENOMIC DNA]</scope>
    <source>
        <strain evidence="3">Ar21-2</strain>
    </source>
</reference>
<evidence type="ECO:0000313" key="3">
    <source>
        <dbReference type="Proteomes" id="UP000217790"/>
    </source>
</evidence>
<dbReference type="EMBL" id="KZ293693">
    <property type="protein sequence ID" value="PBK85048.1"/>
    <property type="molecule type" value="Genomic_DNA"/>
</dbReference>
<evidence type="ECO:0000313" key="2">
    <source>
        <dbReference type="EMBL" id="PBK85048.1"/>
    </source>
</evidence>
<organism evidence="2 3">
    <name type="scientific">Armillaria gallica</name>
    <name type="common">Bulbous honey fungus</name>
    <name type="synonym">Armillaria bulbosa</name>
    <dbReference type="NCBI Taxonomy" id="47427"/>
    <lineage>
        <taxon>Eukaryota</taxon>
        <taxon>Fungi</taxon>
        <taxon>Dikarya</taxon>
        <taxon>Basidiomycota</taxon>
        <taxon>Agaricomycotina</taxon>
        <taxon>Agaricomycetes</taxon>
        <taxon>Agaricomycetidae</taxon>
        <taxon>Agaricales</taxon>
        <taxon>Marasmiineae</taxon>
        <taxon>Physalacriaceae</taxon>
        <taxon>Armillaria</taxon>
    </lineage>
</organism>
<sequence>SITVVGIFIEEKVAEKLDVAAFQRFQGRSAFTVVISFDYSEALEAESGTANSALRMPVKLQYQSIRSPVQDSEYTNPRPKAQERERGDRRMAREDDRRRRYRKNFKTQRGRLCLRKAIGHRMETPIRNLDHSSHFHRGLRKSSSTPVHQKKLTCLSCQCSGQCPGTESPPRVVAPHQWGGSRKGIRHRFLAEIDWEEDAQASCWWMTLDMGEKTWSGNTEEGRFCECEGRITVIQRVTTPG</sequence>
<dbReference type="InParanoid" id="A0A2H3D2P3"/>
<feature type="region of interest" description="Disordered" evidence="1">
    <location>
        <begin position="66"/>
        <end position="101"/>
    </location>
</feature>
<evidence type="ECO:0000256" key="1">
    <source>
        <dbReference type="SAM" id="MobiDB-lite"/>
    </source>
</evidence>
<name>A0A2H3D2P3_ARMGA</name>
<feature type="compositionally biased region" description="Polar residues" evidence="1">
    <location>
        <begin position="66"/>
        <end position="75"/>
    </location>
</feature>
<keyword evidence="3" id="KW-1185">Reference proteome</keyword>
<proteinExistence type="predicted"/>
<dbReference type="Proteomes" id="UP000217790">
    <property type="component" value="Unassembled WGS sequence"/>
</dbReference>
<accession>A0A2H3D2P3</accession>
<protein>
    <submittedName>
        <fullName evidence="2">Uncharacterized protein</fullName>
    </submittedName>
</protein>
<feature type="non-terminal residue" evidence="2">
    <location>
        <position position="241"/>
    </location>
</feature>
<feature type="compositionally biased region" description="Basic and acidic residues" evidence="1">
    <location>
        <begin position="80"/>
        <end position="98"/>
    </location>
</feature>